<keyword evidence="4 8" id="KW-0999">Mitochondrion inner membrane</keyword>
<evidence type="ECO:0000256" key="4">
    <source>
        <dbReference type="ARBA" id="ARBA00022792"/>
    </source>
</evidence>
<evidence type="ECO:0000256" key="7">
    <source>
        <dbReference type="ARBA" id="ARBA00023136"/>
    </source>
</evidence>
<dbReference type="EMBL" id="CACRXK020012546">
    <property type="protein sequence ID" value="CAB4023534.1"/>
    <property type="molecule type" value="Genomic_DNA"/>
</dbReference>
<dbReference type="Pfam" id="PF15884">
    <property type="entry name" value="QIL1"/>
    <property type="match status" value="1"/>
</dbReference>
<dbReference type="GO" id="GO:0061617">
    <property type="term" value="C:MICOS complex"/>
    <property type="evidence" value="ECO:0007669"/>
    <property type="project" value="UniProtKB-UniRule"/>
</dbReference>
<evidence type="ECO:0000256" key="5">
    <source>
        <dbReference type="ARBA" id="ARBA00022989"/>
    </source>
</evidence>
<keyword evidence="3" id="KW-0812">Transmembrane</keyword>
<evidence type="ECO:0000256" key="3">
    <source>
        <dbReference type="ARBA" id="ARBA00022692"/>
    </source>
</evidence>
<keyword evidence="7" id="KW-0472">Membrane</keyword>
<evidence type="ECO:0000313" key="9">
    <source>
        <dbReference type="EMBL" id="CAB4023534.1"/>
    </source>
</evidence>
<keyword evidence="10" id="KW-1185">Reference proteome</keyword>
<proteinExistence type="inferred from homology"/>
<evidence type="ECO:0000256" key="2">
    <source>
        <dbReference type="ARBA" id="ARBA00006771"/>
    </source>
</evidence>
<organism evidence="9 10">
    <name type="scientific">Paramuricea clavata</name>
    <name type="common">Red gorgonian</name>
    <name type="synonym">Violescent sea-whip</name>
    <dbReference type="NCBI Taxonomy" id="317549"/>
    <lineage>
        <taxon>Eukaryota</taxon>
        <taxon>Metazoa</taxon>
        <taxon>Cnidaria</taxon>
        <taxon>Anthozoa</taxon>
        <taxon>Octocorallia</taxon>
        <taxon>Malacalcyonacea</taxon>
        <taxon>Plexauridae</taxon>
        <taxon>Paramuricea</taxon>
    </lineage>
</organism>
<protein>
    <recommendedName>
        <fullName evidence="8">MICOS complex subunit MIC13</fullName>
    </recommendedName>
</protein>
<gene>
    <name evidence="9" type="ORF">PACLA_8A016765</name>
</gene>
<reference evidence="9" key="1">
    <citation type="submission" date="2020-04" db="EMBL/GenBank/DDBJ databases">
        <authorList>
            <person name="Alioto T."/>
            <person name="Alioto T."/>
            <person name="Gomez Garrido J."/>
        </authorList>
    </citation>
    <scope>NUCLEOTIDE SEQUENCE</scope>
    <source>
        <strain evidence="9">A484AB</strain>
    </source>
</reference>
<name>A0A7D9J775_PARCT</name>
<dbReference type="InterPro" id="IPR026769">
    <property type="entry name" value="Mic13"/>
</dbReference>
<dbReference type="Proteomes" id="UP001152795">
    <property type="component" value="Unassembled WGS sequence"/>
</dbReference>
<dbReference type="GO" id="GO:0044284">
    <property type="term" value="C:mitochondrial crista junction"/>
    <property type="evidence" value="ECO:0007669"/>
    <property type="project" value="TreeGrafter"/>
</dbReference>
<keyword evidence="5" id="KW-1133">Transmembrane helix</keyword>
<comment type="subunit">
    <text evidence="8">Component of the mitochondrial contact site and cristae organizing system (MICOS) complex.</text>
</comment>
<dbReference type="GO" id="GO:0042407">
    <property type="term" value="P:cristae formation"/>
    <property type="evidence" value="ECO:0007669"/>
    <property type="project" value="TreeGrafter"/>
</dbReference>
<comment type="similarity">
    <text evidence="2 8">Belongs to the MICOS complex subunit Mic13 family.</text>
</comment>
<evidence type="ECO:0000313" key="10">
    <source>
        <dbReference type="Proteomes" id="UP001152795"/>
    </source>
</evidence>
<dbReference type="AlphaFoldDB" id="A0A7D9J775"/>
<keyword evidence="6 8" id="KW-0496">Mitochondrion</keyword>
<accession>A0A7D9J775</accession>
<comment type="subcellular location">
    <subcellularLocation>
        <location evidence="1 8">Mitochondrion inner membrane</location>
        <topology evidence="1 8">Single-pass membrane protein</topology>
    </subcellularLocation>
</comment>
<comment type="function">
    <text evidence="8">Component of the MICOS complex, a large protein complex of the mitochondrial inner membrane that plays crucial roles in the maintenance of crista junctions, inner membrane architecture, and formation of contact sites to the outer membrane.</text>
</comment>
<sequence length="103" mass="11528">MAGKVVKFVAKSAVAGSLVYVTLRLTHGPWRAPPHMATFSEGKSFMDHPPIPTNQESPDVFRETWNKGVKKIFHGLHETPGTLKELSQKTITQLKEKFRNASK</sequence>
<dbReference type="PANTHER" id="PTHR31816:SF3">
    <property type="entry name" value="MICOS COMPLEX SUBUNIT MIC13"/>
    <property type="match status" value="1"/>
</dbReference>
<comment type="caution">
    <text evidence="9">The sequence shown here is derived from an EMBL/GenBank/DDBJ whole genome shotgun (WGS) entry which is preliminary data.</text>
</comment>
<evidence type="ECO:0000256" key="1">
    <source>
        <dbReference type="ARBA" id="ARBA00004434"/>
    </source>
</evidence>
<dbReference type="PANTHER" id="PTHR31816">
    <property type="entry name" value="MICOS COMPLEX SUBUNIT MIC13"/>
    <property type="match status" value="1"/>
</dbReference>
<evidence type="ECO:0000256" key="8">
    <source>
        <dbReference type="RuleBase" id="RU363009"/>
    </source>
</evidence>
<evidence type="ECO:0000256" key="6">
    <source>
        <dbReference type="ARBA" id="ARBA00023128"/>
    </source>
</evidence>